<dbReference type="Proteomes" id="UP000031563">
    <property type="component" value="Unassembled WGS sequence"/>
</dbReference>
<reference evidence="3" key="1">
    <citation type="submission" date="2015-02" db="EMBL/GenBank/DDBJ databases">
        <title>Genome Assembly of Bacillaceae bacterium MTCC 8252.</title>
        <authorList>
            <person name="Verma A."/>
            <person name="Khatri I."/>
            <person name="Mual P."/>
            <person name="Subramanian S."/>
            <person name="Krishnamurthi S."/>
        </authorList>
    </citation>
    <scope>NUCLEOTIDE SEQUENCE [LARGE SCALE GENOMIC DNA]</scope>
    <source>
        <strain evidence="3">MTCC 8252</strain>
    </source>
</reference>
<dbReference type="RefSeq" id="WP_039230629.1">
    <property type="nucleotide sequence ID" value="NZ_JWIQ02000006.1"/>
</dbReference>
<gene>
    <name evidence="3" type="ORF">QY95_00568</name>
</gene>
<evidence type="ECO:0000256" key="1">
    <source>
        <dbReference type="ARBA" id="ARBA00022723"/>
    </source>
</evidence>
<accession>A0A0F5I8B2</accession>
<dbReference type="Gene3D" id="3.40.630.10">
    <property type="entry name" value="Zn peptidases"/>
    <property type="match status" value="1"/>
</dbReference>
<organism evidence="3 4">
    <name type="scientific">Bacillus thermotolerans</name>
    <name type="common">Quasibacillus thermotolerans</name>
    <dbReference type="NCBI Taxonomy" id="1221996"/>
    <lineage>
        <taxon>Bacteria</taxon>
        <taxon>Bacillati</taxon>
        <taxon>Bacillota</taxon>
        <taxon>Bacilli</taxon>
        <taxon>Bacillales</taxon>
        <taxon>Bacillaceae</taxon>
        <taxon>Bacillus</taxon>
    </lineage>
</organism>
<protein>
    <submittedName>
        <fullName evidence="3">Peptidase M42 family protein</fullName>
    </submittedName>
</protein>
<keyword evidence="2" id="KW-0378">Hydrolase</keyword>
<dbReference type="OrthoDB" id="8441064at2"/>
<dbReference type="GO" id="GO:0016787">
    <property type="term" value="F:hydrolase activity"/>
    <property type="evidence" value="ECO:0007669"/>
    <property type="project" value="UniProtKB-KW"/>
</dbReference>
<dbReference type="InterPro" id="IPR001261">
    <property type="entry name" value="ArgE/DapE_CS"/>
</dbReference>
<dbReference type="Pfam" id="PF05343">
    <property type="entry name" value="Peptidase_M42"/>
    <property type="match status" value="1"/>
</dbReference>
<dbReference type="SUPFAM" id="SSF53187">
    <property type="entry name" value="Zn-dependent exopeptidases"/>
    <property type="match status" value="1"/>
</dbReference>
<dbReference type="EMBL" id="JWIR02000019">
    <property type="protein sequence ID" value="KKB41761.1"/>
    <property type="molecule type" value="Genomic_DNA"/>
</dbReference>
<dbReference type="InterPro" id="IPR008007">
    <property type="entry name" value="Peptidase_M42"/>
</dbReference>
<evidence type="ECO:0000313" key="4">
    <source>
        <dbReference type="Proteomes" id="UP000031563"/>
    </source>
</evidence>
<dbReference type="PROSITE" id="PS00758">
    <property type="entry name" value="ARGE_DAPE_CPG2_1"/>
    <property type="match status" value="1"/>
</dbReference>
<dbReference type="InterPro" id="IPR051464">
    <property type="entry name" value="Peptidase_M42_aminopept"/>
</dbReference>
<evidence type="ECO:0000256" key="2">
    <source>
        <dbReference type="ARBA" id="ARBA00022801"/>
    </source>
</evidence>
<dbReference type="AlphaFoldDB" id="A0A0F5HJW6"/>
<comment type="caution">
    <text evidence="3">The sequence shown here is derived from an EMBL/GenBank/DDBJ whole genome shotgun (WGS) entry which is preliminary data.</text>
</comment>
<keyword evidence="4" id="KW-1185">Reference proteome</keyword>
<dbReference type="PANTHER" id="PTHR32481:SF0">
    <property type="entry name" value="AMINOPEPTIDASE YPDE-RELATED"/>
    <property type="match status" value="1"/>
</dbReference>
<sequence>MEAWNRLFIRQGFMVPEQRDNRFDCRKETEQNRTFLLESLDRLRVDYVYEQGILLISSAAVPEEEWLACVDFEHRGGGGWAWFRPGEEEPKVKELDTYISGVVRGLNRLGLHTDFSCDGHERRHPALGFAEWVDMEKAVEVLQAVGIPKLVVRNRQARLLVPRQALLDAAEKLYVIEKGWLREPAGFLNKQLFLHRLEQCLSINGASGKEEGIRNLVAEQLHQIADVWKVDRSGNLLAQKVYGTGQGPVILLNAHLDTVESFVPGRKMIKDGAVWSSSKGILGADDRAGVAVLLEVAERLKGTSFNGRVKFIFTVEEEVGLVGARGVDDCFLWDVDAAFVVDRRGKGDIVTSCGGYEAFCEESFGAFIEETAISSGLAGWKCTKGGSSDTRVWASHGIQSVNLSAGYQHEHTEEETLDTEACYGTVQLLLGIFQQARELKRVLRQIALLKRRNGGGPLAR</sequence>
<dbReference type="PANTHER" id="PTHR32481">
    <property type="entry name" value="AMINOPEPTIDASE"/>
    <property type="match status" value="1"/>
</dbReference>
<evidence type="ECO:0000313" key="3">
    <source>
        <dbReference type="EMBL" id="KKB41761.1"/>
    </source>
</evidence>
<dbReference type="GO" id="GO:0046872">
    <property type="term" value="F:metal ion binding"/>
    <property type="evidence" value="ECO:0007669"/>
    <property type="project" value="UniProtKB-KW"/>
</dbReference>
<proteinExistence type="predicted"/>
<name>A0A0F5HJW6_BACTR</name>
<keyword evidence="1" id="KW-0479">Metal-binding</keyword>
<accession>A0A0F5HJW6</accession>